<keyword evidence="3" id="KW-1185">Reference proteome</keyword>
<evidence type="ECO:0008006" key="4">
    <source>
        <dbReference type="Google" id="ProtNLM"/>
    </source>
</evidence>
<dbReference type="RefSeq" id="XP_019861758.1">
    <property type="nucleotide sequence ID" value="XM_020006199.1"/>
</dbReference>
<dbReference type="SUPFAM" id="SSF57903">
    <property type="entry name" value="FYVE/PHD zinc finger"/>
    <property type="match status" value="1"/>
</dbReference>
<dbReference type="GeneID" id="109590277"/>
<evidence type="ECO:0000313" key="3">
    <source>
        <dbReference type="Proteomes" id="UP000007879"/>
    </source>
</evidence>
<proteinExistence type="predicted"/>
<name>A0AAN0JX27_AMPQE</name>
<dbReference type="EnsemblMetazoa" id="XM_020006199.1">
    <property type="protein sequence ID" value="XP_019861758.1"/>
    <property type="gene ID" value="LOC109590277"/>
</dbReference>
<feature type="compositionally biased region" description="Basic and acidic residues" evidence="1">
    <location>
        <begin position="642"/>
        <end position="655"/>
    </location>
</feature>
<reference evidence="2" key="2">
    <citation type="submission" date="2024-06" db="UniProtKB">
        <authorList>
            <consortium name="EnsemblMetazoa"/>
        </authorList>
    </citation>
    <scope>IDENTIFICATION</scope>
</reference>
<organism evidence="2 3">
    <name type="scientific">Amphimedon queenslandica</name>
    <name type="common">Sponge</name>
    <dbReference type="NCBI Taxonomy" id="400682"/>
    <lineage>
        <taxon>Eukaryota</taxon>
        <taxon>Metazoa</taxon>
        <taxon>Porifera</taxon>
        <taxon>Demospongiae</taxon>
        <taxon>Heteroscleromorpha</taxon>
        <taxon>Haplosclerida</taxon>
        <taxon>Niphatidae</taxon>
        <taxon>Amphimedon</taxon>
    </lineage>
</organism>
<evidence type="ECO:0000256" key="1">
    <source>
        <dbReference type="SAM" id="MobiDB-lite"/>
    </source>
</evidence>
<evidence type="ECO:0000313" key="2">
    <source>
        <dbReference type="EnsemblMetazoa" id="XP_019861758.1"/>
    </source>
</evidence>
<dbReference type="Proteomes" id="UP000007879">
    <property type="component" value="Unassembled WGS sequence"/>
</dbReference>
<dbReference type="InterPro" id="IPR011011">
    <property type="entry name" value="Znf_FYVE_PHD"/>
</dbReference>
<accession>A0AAN0JX27</accession>
<reference evidence="3" key="1">
    <citation type="journal article" date="2010" name="Nature">
        <title>The Amphimedon queenslandica genome and the evolution of animal complexity.</title>
        <authorList>
            <person name="Srivastava M."/>
            <person name="Simakov O."/>
            <person name="Chapman J."/>
            <person name="Fahey B."/>
            <person name="Gauthier M.E."/>
            <person name="Mitros T."/>
            <person name="Richards G.S."/>
            <person name="Conaco C."/>
            <person name="Dacre M."/>
            <person name="Hellsten U."/>
            <person name="Larroux C."/>
            <person name="Putnam N.H."/>
            <person name="Stanke M."/>
            <person name="Adamska M."/>
            <person name="Darling A."/>
            <person name="Degnan S.M."/>
            <person name="Oakley T.H."/>
            <person name="Plachetzki D.C."/>
            <person name="Zhai Y."/>
            <person name="Adamski M."/>
            <person name="Calcino A."/>
            <person name="Cummins S.F."/>
            <person name="Goodstein D.M."/>
            <person name="Harris C."/>
            <person name="Jackson D.J."/>
            <person name="Leys S.P."/>
            <person name="Shu S."/>
            <person name="Woodcroft B.J."/>
            <person name="Vervoort M."/>
            <person name="Kosik K.S."/>
            <person name="Manning G."/>
            <person name="Degnan B.M."/>
            <person name="Rokhsar D.S."/>
        </authorList>
    </citation>
    <scope>NUCLEOTIDE SEQUENCE [LARGE SCALE GENOMIC DNA]</scope>
</reference>
<dbReference type="KEGG" id="aqu:109590277"/>
<feature type="region of interest" description="Disordered" evidence="1">
    <location>
        <begin position="639"/>
        <end position="684"/>
    </location>
</feature>
<sequence length="1315" mass="151627">MNDSCNSSTTTTTPLRRDLDNNLEAFEVIDILSTVSSKDLSRSPPVLPKEGELYVFHLGEDSQLRNKNKRKFRCDQYRWVNKGVFAVKCSNGLELTKRSNYIDRADLPRNKGDERFRRWEFWGYKNLFVLHYTGDHSVFSPFAHRSAKLSEVSRPFIRSAPFVKEKVCESNPLKSNKEIYRDIINSDEGGPRHCIETPRNIEQVKNFRDTQSRSQRISHDALFNLYQLSFNLKFPDRRGEAKDFVSYLALHPRILVHLLPHPILESLEQLVKIQNKPTLLHYDTAFNVGDYYLSILSFRHALFHEEPIIPCGFLIHSRRYQNDHKDFLEVITATIRPLQTKQINFVSDREFKFSSIFPVGFQLHCWIHFHNDIHWYLRNNTECTPEESNIILNGFRDLMLSVTEGEMDEEWKEMKESAVVRKYDKVCQYLENNIIPSFKSHAAIWTLKLAGISNAENGLTNHASESMNAVIRRLQQWKQVPVDVIVTSLHHLCIYYRCEIERSVHQCGQWRVKDEFSYLKREPSLLPYMEVAPSPEDIVEAVRKGIAVGIDIDGAESFPAESVPANSDVMLARSALANQRVKLVDDGAWIVTNGDRVTSCAVRLFPKETCSCSCTRTCYHIIACRLMLGLPLEVQGKGNMSEMRRKERQKRERPAGRKKPRRADYADAGNPNKKSKTAQHDNKEDSILANECDSHIATCNDEIVAPTNNSTTSTVPMSPLLNTDNASQDAPVSCNSSYLSLLLSTKQVNVKISRMLLNIHGNVIHWSQYLTLLNDRYPGVLVANYVCNASFEHEISHLNERQVAVIQTIRSKQAAILMRSADNKWKPTVEIISTYQTPDTAELEYHAGVMLRRNISYDGFSFFAKHTGVQFLLEEEEEEYSHDVLLAALLYYICTKGSINIDRVRFDNESICNEVAHLVSTHSHDSLSYEFVNDPFCEESIDSIMLHCLCKCPWIDGSTAQAIFNTTIRKKFNMHCCCRCSTWYHLYCLEQCKVKLPKRTEDYICPTCYIPPVLEWKHPKYTNTCTSDNILTIMMMYCHQNRQFLSYFKSSDGENALKSGLLAMLSGKLIQGKSIVLDWVHSQRNLPLTRDGTLNCHGTEFDMFLSMFCHVWRLHQERRCDSKFCPSPDSERNLCNFSLDTVFESDYSYYSQMYSTFPKPGDKIQGYCGSEFSLKPPSVAPQAYNYREDVSGNEREYFYECRGTPSITRSFFTTSTSPWIIPFDISAIKGYQDLMMLRTTATMDIDIYNTRYCFGGFTMVKNNHLTAAIMWKGDLYYYDGIKNSQDDRFRRLEDQDFFDQEGSTLIYIPQTVNLS</sequence>
<protein>
    <recommendedName>
        <fullName evidence="4">SWIM-type domain-containing protein</fullName>
    </recommendedName>
</protein>